<sequence>MACMHDVPLCILQCIMMFLLPDVGDVVRASAVSRRLREAWMGMEAYELDASTIPDHHLLDLDSTFAAIVDRVVFNHSGPGIKSMSLAHTRYDTDGDRRVTAWLDRLASREHHRLERLDVNIGAALHTPASLFRCETLVELRLVVHAAARGLRLDVDGAVHLPQLRRLCLEHAGFRSSTQFQNLIDGCPLLELLHLRFTAVARREDTVGIEIRSPSVRRVVLEGCGGYGMVPFEVSAPNVEELVLSGRNMVAVEKGGVRRLSARKVSLLMDDKLWWYNVFAPFHHFMAFLNVGTNMSRIMAGFHGVLELAISGWCIEYLSKIVDSMNLPDWGIEVLRVEGMWPNQGQAGVVLHLLRSSPCLRNLFITNELEHPREISIDENREQYPATPEFLFDAVPGRLTHLRRFFMFNFTGNRNEISIIKFVLGSSSISINPDQFGVTDYLGNDWSSTQLILASL</sequence>
<dbReference type="STRING" id="65489.A0A0D3GLA9"/>
<evidence type="ECO:0000259" key="2">
    <source>
        <dbReference type="Pfam" id="PF24758"/>
    </source>
</evidence>
<dbReference type="HOGENOM" id="CLU_661187_0_0_1"/>
<dbReference type="PaxDb" id="65489-OBART07G00320.1"/>
<reference evidence="3" key="2">
    <citation type="submission" date="2015-03" db="UniProtKB">
        <authorList>
            <consortium name="EnsemblPlants"/>
        </authorList>
    </citation>
    <scope>IDENTIFICATION</scope>
</reference>
<dbReference type="Proteomes" id="UP000026960">
    <property type="component" value="Chromosome 7"/>
</dbReference>
<feature type="signal peptide" evidence="1">
    <location>
        <begin position="1"/>
        <end position="24"/>
    </location>
</feature>
<feature type="domain" description="F-box/LRR-repeat protein 15/At3g58940/PEG3-like LRR" evidence="2">
    <location>
        <begin position="100"/>
        <end position="265"/>
    </location>
</feature>
<dbReference type="EnsemblPlants" id="OBART07G00320.1">
    <property type="protein sequence ID" value="OBART07G00320.1"/>
    <property type="gene ID" value="OBART07G00320"/>
</dbReference>
<evidence type="ECO:0000313" key="4">
    <source>
        <dbReference type="Proteomes" id="UP000026960"/>
    </source>
</evidence>
<reference evidence="3" key="1">
    <citation type="journal article" date="2009" name="Rice">
        <title>De Novo Next Generation Sequencing of Plant Genomes.</title>
        <authorList>
            <person name="Rounsley S."/>
            <person name="Marri P.R."/>
            <person name="Yu Y."/>
            <person name="He R."/>
            <person name="Sisneros N."/>
            <person name="Goicoechea J.L."/>
            <person name="Lee S.J."/>
            <person name="Angelova A."/>
            <person name="Kudrna D."/>
            <person name="Luo M."/>
            <person name="Affourtit J."/>
            <person name="Desany B."/>
            <person name="Knight J."/>
            <person name="Niazi F."/>
            <person name="Egholm M."/>
            <person name="Wing R.A."/>
        </authorList>
    </citation>
    <scope>NUCLEOTIDE SEQUENCE [LARGE SCALE GENOMIC DNA]</scope>
    <source>
        <strain evidence="3">cv. IRGC 105608</strain>
    </source>
</reference>
<dbReference type="InterPro" id="IPR055411">
    <property type="entry name" value="LRR_FXL15/At3g58940/PEG3-like"/>
</dbReference>
<dbReference type="PANTHER" id="PTHR31900:SF30">
    <property type="entry name" value="SUPERFAMILY PROTEIN, PUTATIVE-RELATED"/>
    <property type="match status" value="1"/>
</dbReference>
<dbReference type="InterPro" id="IPR050232">
    <property type="entry name" value="FBL13/AtMIF1-like"/>
</dbReference>
<dbReference type="SUPFAM" id="SSF52047">
    <property type="entry name" value="RNI-like"/>
    <property type="match status" value="1"/>
</dbReference>
<keyword evidence="4" id="KW-1185">Reference proteome</keyword>
<dbReference type="Pfam" id="PF24758">
    <property type="entry name" value="LRR_At5g56370"/>
    <property type="match status" value="1"/>
</dbReference>
<name>A0A0D3GLA9_9ORYZ</name>
<dbReference type="AlphaFoldDB" id="A0A0D3GLA9"/>
<proteinExistence type="predicted"/>
<accession>A0A0D3GLA9</accession>
<organism evidence="3">
    <name type="scientific">Oryza barthii</name>
    <dbReference type="NCBI Taxonomy" id="65489"/>
    <lineage>
        <taxon>Eukaryota</taxon>
        <taxon>Viridiplantae</taxon>
        <taxon>Streptophyta</taxon>
        <taxon>Embryophyta</taxon>
        <taxon>Tracheophyta</taxon>
        <taxon>Spermatophyta</taxon>
        <taxon>Magnoliopsida</taxon>
        <taxon>Liliopsida</taxon>
        <taxon>Poales</taxon>
        <taxon>Poaceae</taxon>
        <taxon>BOP clade</taxon>
        <taxon>Oryzoideae</taxon>
        <taxon>Oryzeae</taxon>
        <taxon>Oryzinae</taxon>
        <taxon>Oryza</taxon>
    </lineage>
</organism>
<keyword evidence="1" id="KW-0732">Signal</keyword>
<dbReference type="PANTHER" id="PTHR31900">
    <property type="entry name" value="F-BOX/RNI SUPERFAMILY PROTEIN-RELATED"/>
    <property type="match status" value="1"/>
</dbReference>
<protein>
    <recommendedName>
        <fullName evidence="2">F-box/LRR-repeat protein 15/At3g58940/PEG3-like LRR domain-containing protein</fullName>
    </recommendedName>
</protein>
<feature type="chain" id="PRO_5002263014" description="F-box/LRR-repeat protein 15/At3g58940/PEG3-like LRR domain-containing protein" evidence="1">
    <location>
        <begin position="25"/>
        <end position="456"/>
    </location>
</feature>
<dbReference type="Gramene" id="OBART07G00320.1">
    <property type="protein sequence ID" value="OBART07G00320.1"/>
    <property type="gene ID" value="OBART07G00320"/>
</dbReference>
<evidence type="ECO:0000313" key="3">
    <source>
        <dbReference type="EnsemblPlants" id="OBART07G00320.1"/>
    </source>
</evidence>
<evidence type="ECO:0000256" key="1">
    <source>
        <dbReference type="SAM" id="SignalP"/>
    </source>
</evidence>